<evidence type="ECO:0000256" key="6">
    <source>
        <dbReference type="SAM" id="Phobius"/>
    </source>
</evidence>
<feature type="domain" description="VTT" evidence="7">
    <location>
        <begin position="239"/>
        <end position="344"/>
    </location>
</feature>
<dbReference type="PANTHER" id="PTHR30353:SF0">
    <property type="entry name" value="TRANSMEMBRANE PROTEIN"/>
    <property type="match status" value="1"/>
</dbReference>
<feature type="transmembrane region" description="Helical" evidence="6">
    <location>
        <begin position="354"/>
        <end position="382"/>
    </location>
</feature>
<feature type="transmembrane region" description="Helical" evidence="6">
    <location>
        <begin position="116"/>
        <end position="134"/>
    </location>
</feature>
<dbReference type="Pfam" id="PF09335">
    <property type="entry name" value="VTT_dom"/>
    <property type="match status" value="1"/>
</dbReference>
<protein>
    <recommendedName>
        <fullName evidence="7">VTT domain-containing protein</fullName>
    </recommendedName>
</protein>
<gene>
    <name evidence="8" type="ORF">CSSPJE1EN1_LOCUS21213</name>
</gene>
<organism evidence="8 9">
    <name type="scientific">Sphagnum jensenii</name>
    <dbReference type="NCBI Taxonomy" id="128206"/>
    <lineage>
        <taxon>Eukaryota</taxon>
        <taxon>Viridiplantae</taxon>
        <taxon>Streptophyta</taxon>
        <taxon>Embryophyta</taxon>
        <taxon>Bryophyta</taxon>
        <taxon>Sphagnophytina</taxon>
        <taxon>Sphagnopsida</taxon>
        <taxon>Sphagnales</taxon>
        <taxon>Sphagnaceae</taxon>
        <taxon>Sphagnum</taxon>
    </lineage>
</organism>
<dbReference type="InterPro" id="IPR032816">
    <property type="entry name" value="VTT_dom"/>
</dbReference>
<feature type="transmembrane region" description="Helical" evidence="6">
    <location>
        <begin position="226"/>
        <end position="247"/>
    </location>
</feature>
<evidence type="ECO:0000256" key="5">
    <source>
        <dbReference type="ARBA" id="ARBA00023136"/>
    </source>
</evidence>
<evidence type="ECO:0000313" key="8">
    <source>
        <dbReference type="EMBL" id="CAK9275735.1"/>
    </source>
</evidence>
<proteinExistence type="predicted"/>
<reference evidence="8" key="1">
    <citation type="submission" date="2024-02" db="EMBL/GenBank/DDBJ databases">
        <authorList>
            <consortium name="ELIXIR-Norway"/>
            <consortium name="Elixir Norway"/>
        </authorList>
    </citation>
    <scope>NUCLEOTIDE SEQUENCE</scope>
</reference>
<feature type="transmembrane region" description="Helical" evidence="6">
    <location>
        <begin position="186"/>
        <end position="206"/>
    </location>
</feature>
<evidence type="ECO:0000313" key="9">
    <source>
        <dbReference type="Proteomes" id="UP001497444"/>
    </source>
</evidence>
<sequence length="391" mass="41756">MSFASGLGLAMPYYSSTSLSSSFTHCHHAHHHLHLPLQRSYFNSAIPLRLLITPHLTECSDPWMRAAFPTDDDAAAAAAAAAAENGYGVPKFSDNNTPGIEEGADESKKWNSEASWFAIVAIIMAAGLAVGILLKKTSPLGGPRSEASHLLADLSSTTSGSSEMAAKFHVNLLGTDFSLGERSPGWVYFFLLMAAGFGLFVSEEALNVWVGTSLGRCLTWDQTREVLVSSLSANASYITSTVLWVYWGVCISDMVPFYAGRIAAKSGTGKTIWEKLGVKKEKFEQLTATVQRYGNLIGFVERFSLGVRNPTSFLAGFVGISPSNYFLGVCLGGLITLPIQIGIGVLLRDRPVAALAGVAAAVGIWSILPYAAAAIASAIYVICQNLIKQSF</sequence>
<dbReference type="PANTHER" id="PTHR30353">
    <property type="entry name" value="INNER MEMBRANE PROTEIN DEDA-RELATED"/>
    <property type="match status" value="1"/>
</dbReference>
<keyword evidence="5 6" id="KW-0472">Membrane</keyword>
<dbReference type="InterPro" id="IPR032818">
    <property type="entry name" value="DedA-like"/>
</dbReference>
<evidence type="ECO:0000259" key="7">
    <source>
        <dbReference type="Pfam" id="PF09335"/>
    </source>
</evidence>
<evidence type="ECO:0000256" key="2">
    <source>
        <dbReference type="ARBA" id="ARBA00022475"/>
    </source>
</evidence>
<keyword evidence="2" id="KW-1003">Cell membrane</keyword>
<keyword evidence="3 6" id="KW-0812">Transmembrane</keyword>
<keyword evidence="4 6" id="KW-1133">Transmembrane helix</keyword>
<name>A0ABP0X9G6_9BRYO</name>
<evidence type="ECO:0000256" key="3">
    <source>
        <dbReference type="ARBA" id="ARBA00022692"/>
    </source>
</evidence>
<feature type="transmembrane region" description="Helical" evidence="6">
    <location>
        <begin position="325"/>
        <end position="347"/>
    </location>
</feature>
<evidence type="ECO:0000256" key="4">
    <source>
        <dbReference type="ARBA" id="ARBA00022989"/>
    </source>
</evidence>
<accession>A0ABP0X9G6</accession>
<keyword evidence="9" id="KW-1185">Reference proteome</keyword>
<dbReference type="EMBL" id="OZ020102">
    <property type="protein sequence ID" value="CAK9275735.1"/>
    <property type="molecule type" value="Genomic_DNA"/>
</dbReference>
<comment type="subcellular location">
    <subcellularLocation>
        <location evidence="1">Cell membrane</location>
        <topology evidence="1">Multi-pass membrane protein</topology>
    </subcellularLocation>
</comment>
<dbReference type="Proteomes" id="UP001497444">
    <property type="component" value="Chromosome 7"/>
</dbReference>
<evidence type="ECO:0000256" key="1">
    <source>
        <dbReference type="ARBA" id="ARBA00004651"/>
    </source>
</evidence>